<dbReference type="EMBL" id="JAVDVI010000005">
    <property type="protein sequence ID" value="MDR6967525.1"/>
    <property type="molecule type" value="Genomic_DNA"/>
</dbReference>
<sequence length="143" mass="16765">MENKKPDNVVFSAEGKYNAGILPYSTNVGAPAIKLDDVVGWKSRGIHNVNKEFQSKFDELKLQYQNLMREYEWNELIYNAKFSFEPVVGEIYHLYLGEDGIHFLSLIAPHEWNKEHIGTFKLNSDKKWILLHENSSKFRFDVR</sequence>
<dbReference type="RefSeq" id="WP_310025703.1">
    <property type="nucleotide sequence ID" value="NZ_JAVDVI010000005.1"/>
</dbReference>
<accession>A0ABU1TNI4</accession>
<evidence type="ECO:0000313" key="2">
    <source>
        <dbReference type="Proteomes" id="UP001255185"/>
    </source>
</evidence>
<protein>
    <recommendedName>
        <fullName evidence="3">GTP-binding protein</fullName>
    </recommendedName>
</protein>
<dbReference type="Proteomes" id="UP001255185">
    <property type="component" value="Unassembled WGS sequence"/>
</dbReference>
<comment type="caution">
    <text evidence="1">The sequence shown here is derived from an EMBL/GenBank/DDBJ whole genome shotgun (WGS) entry which is preliminary data.</text>
</comment>
<gene>
    <name evidence="1" type="ORF">J2X31_001536</name>
</gene>
<reference evidence="1 2" key="1">
    <citation type="submission" date="2023-07" db="EMBL/GenBank/DDBJ databases">
        <title>Sorghum-associated microbial communities from plants grown in Nebraska, USA.</title>
        <authorList>
            <person name="Schachtman D."/>
        </authorList>
    </citation>
    <scope>NUCLEOTIDE SEQUENCE [LARGE SCALE GENOMIC DNA]</scope>
    <source>
        <strain evidence="1 2">3773</strain>
    </source>
</reference>
<proteinExistence type="predicted"/>
<organism evidence="1 2">
    <name type="scientific">Flavobacterium arsenatis</name>
    <dbReference type="NCBI Taxonomy" id="1484332"/>
    <lineage>
        <taxon>Bacteria</taxon>
        <taxon>Pseudomonadati</taxon>
        <taxon>Bacteroidota</taxon>
        <taxon>Flavobacteriia</taxon>
        <taxon>Flavobacteriales</taxon>
        <taxon>Flavobacteriaceae</taxon>
        <taxon>Flavobacterium</taxon>
    </lineage>
</organism>
<name>A0ABU1TNI4_9FLAO</name>
<evidence type="ECO:0000313" key="1">
    <source>
        <dbReference type="EMBL" id="MDR6967525.1"/>
    </source>
</evidence>
<dbReference type="Pfam" id="PF10504">
    <property type="entry name" value="DUF2452"/>
    <property type="match status" value="1"/>
</dbReference>
<dbReference type="InterPro" id="IPR019534">
    <property type="entry name" value="DUF2452"/>
</dbReference>
<keyword evidence="2" id="KW-1185">Reference proteome</keyword>
<evidence type="ECO:0008006" key="3">
    <source>
        <dbReference type="Google" id="ProtNLM"/>
    </source>
</evidence>